<feature type="region of interest" description="Disordered" evidence="1">
    <location>
        <begin position="68"/>
        <end position="105"/>
    </location>
</feature>
<proteinExistence type="predicted"/>
<reference evidence="2" key="1">
    <citation type="submission" date="2020-11" db="EMBL/GenBank/DDBJ databases">
        <authorList>
            <consortium name="DOE Joint Genome Institute"/>
            <person name="Ahrendt S."/>
            <person name="Riley R."/>
            <person name="Andreopoulos W."/>
            <person name="Labutti K."/>
            <person name="Pangilinan J."/>
            <person name="Ruiz-Duenas F.J."/>
            <person name="Barrasa J.M."/>
            <person name="Sanchez-Garcia M."/>
            <person name="Camarero S."/>
            <person name="Miyauchi S."/>
            <person name="Serrano A."/>
            <person name="Linde D."/>
            <person name="Babiker R."/>
            <person name="Drula E."/>
            <person name="Ayuso-Fernandez I."/>
            <person name="Pacheco R."/>
            <person name="Padilla G."/>
            <person name="Ferreira P."/>
            <person name="Barriuso J."/>
            <person name="Kellner H."/>
            <person name="Castanera R."/>
            <person name="Alfaro M."/>
            <person name="Ramirez L."/>
            <person name="Pisabarro A.G."/>
            <person name="Kuo A."/>
            <person name="Tritt A."/>
            <person name="Lipzen A."/>
            <person name="He G."/>
            <person name="Yan M."/>
            <person name="Ng V."/>
            <person name="Cullen D."/>
            <person name="Martin F."/>
            <person name="Rosso M.-N."/>
            <person name="Henrissat B."/>
            <person name="Hibbett D."/>
            <person name="Martinez A.T."/>
            <person name="Grigoriev I.V."/>
        </authorList>
    </citation>
    <scope>NUCLEOTIDE SEQUENCE</scope>
    <source>
        <strain evidence="2">AH 40177</strain>
    </source>
</reference>
<comment type="caution">
    <text evidence="2">The sequence shown here is derived from an EMBL/GenBank/DDBJ whole genome shotgun (WGS) entry which is preliminary data.</text>
</comment>
<dbReference type="OrthoDB" id="2565191at2759"/>
<evidence type="ECO:0000256" key="1">
    <source>
        <dbReference type="SAM" id="MobiDB-lite"/>
    </source>
</evidence>
<feature type="compositionally biased region" description="Acidic residues" evidence="1">
    <location>
        <begin position="73"/>
        <end position="93"/>
    </location>
</feature>
<dbReference type="Proteomes" id="UP000772434">
    <property type="component" value="Unassembled WGS sequence"/>
</dbReference>
<dbReference type="AlphaFoldDB" id="A0A9P5U6U2"/>
<keyword evidence="3" id="KW-1185">Reference proteome</keyword>
<feature type="compositionally biased region" description="Low complexity" evidence="1">
    <location>
        <begin position="207"/>
        <end position="219"/>
    </location>
</feature>
<protein>
    <submittedName>
        <fullName evidence="2">Uncharacterized protein</fullName>
    </submittedName>
</protein>
<accession>A0A9P5U6U2</accession>
<dbReference type="EMBL" id="JADNRY010000064">
    <property type="protein sequence ID" value="KAF9068147.1"/>
    <property type="molecule type" value="Genomic_DNA"/>
</dbReference>
<name>A0A9P5U6U2_9AGAR</name>
<feature type="region of interest" description="Disordered" evidence="1">
    <location>
        <begin position="178"/>
        <end position="223"/>
    </location>
</feature>
<evidence type="ECO:0000313" key="2">
    <source>
        <dbReference type="EMBL" id="KAF9068147.1"/>
    </source>
</evidence>
<gene>
    <name evidence="2" type="ORF">BDP27DRAFT_1448606</name>
</gene>
<sequence>MPPSRLGTVFDYSGLRLHDDGSVVLQTPKNLTLRATRRTVRDAHGNWMAKDAGGLISVPKYRRVAVGNKAGDKEEEEAEYEEKSEEEGEEEEMEPAKTNKRTKFKTSRARKRVKFTTDEEYLAASKTTDNNTELHPESLLPLPSSDLLKCVHHYTSTYYDQRDLLLDASKQYRKERRERKLAKGALSRSKSQSQVASGSEEDELSGEDTAVAQAAAHQGKAVHARRTNRDLADMYKAMDGSALMAIGMLIQEHVAELLRP</sequence>
<organism evidence="2 3">
    <name type="scientific">Rhodocollybia butyracea</name>
    <dbReference type="NCBI Taxonomy" id="206335"/>
    <lineage>
        <taxon>Eukaryota</taxon>
        <taxon>Fungi</taxon>
        <taxon>Dikarya</taxon>
        <taxon>Basidiomycota</taxon>
        <taxon>Agaricomycotina</taxon>
        <taxon>Agaricomycetes</taxon>
        <taxon>Agaricomycetidae</taxon>
        <taxon>Agaricales</taxon>
        <taxon>Marasmiineae</taxon>
        <taxon>Omphalotaceae</taxon>
        <taxon>Rhodocollybia</taxon>
    </lineage>
</organism>
<evidence type="ECO:0000313" key="3">
    <source>
        <dbReference type="Proteomes" id="UP000772434"/>
    </source>
</evidence>